<evidence type="ECO:0000256" key="2">
    <source>
        <dbReference type="SAM" id="Phobius"/>
    </source>
</evidence>
<proteinExistence type="predicted"/>
<dbReference type="OrthoDB" id="5147847at2"/>
<evidence type="ECO:0000313" key="3">
    <source>
        <dbReference type="EMBL" id="SEJ17887.1"/>
    </source>
</evidence>
<keyword evidence="2" id="KW-0812">Transmembrane</keyword>
<feature type="compositionally biased region" description="Low complexity" evidence="1">
    <location>
        <begin position="92"/>
        <end position="104"/>
    </location>
</feature>
<organism evidence="3 4">
    <name type="scientific">Demequina mangrovi</name>
    <dbReference type="NCBI Taxonomy" id="1043493"/>
    <lineage>
        <taxon>Bacteria</taxon>
        <taxon>Bacillati</taxon>
        <taxon>Actinomycetota</taxon>
        <taxon>Actinomycetes</taxon>
        <taxon>Micrococcales</taxon>
        <taxon>Demequinaceae</taxon>
        <taxon>Demequina</taxon>
    </lineage>
</organism>
<dbReference type="Proteomes" id="UP000183315">
    <property type="component" value="Unassembled WGS sequence"/>
</dbReference>
<feature type="transmembrane region" description="Helical" evidence="2">
    <location>
        <begin position="21"/>
        <end position="41"/>
    </location>
</feature>
<name>A0A1H6WUE7_9MICO</name>
<keyword evidence="4" id="KW-1185">Reference proteome</keyword>
<keyword evidence="2" id="KW-0472">Membrane</keyword>
<keyword evidence="2" id="KW-1133">Transmembrane helix</keyword>
<dbReference type="AlphaFoldDB" id="A0A1H6WUE7"/>
<evidence type="ECO:0000313" key="4">
    <source>
        <dbReference type="Proteomes" id="UP000183315"/>
    </source>
</evidence>
<sequence>MSTDTLRTRPRRGIGERVTGVIWGAIVATTGGLLIAALSGYTIDVELAAIIALSALGAWLVVSAVVVATRQSRRERAAFEAAKSPGPEPEEPAMAPAEPTGTTGQASTEPEDRKDP</sequence>
<feature type="region of interest" description="Disordered" evidence="1">
    <location>
        <begin position="75"/>
        <end position="116"/>
    </location>
</feature>
<gene>
    <name evidence="3" type="ORF">SAMN05421637_1059</name>
</gene>
<feature type="transmembrane region" description="Helical" evidence="2">
    <location>
        <begin position="47"/>
        <end position="68"/>
    </location>
</feature>
<dbReference type="EMBL" id="FNZI01000002">
    <property type="protein sequence ID" value="SEJ17887.1"/>
    <property type="molecule type" value="Genomic_DNA"/>
</dbReference>
<protein>
    <submittedName>
        <fullName evidence="3">Uncharacterized protein</fullName>
    </submittedName>
</protein>
<dbReference type="RefSeq" id="WP_042213051.1">
    <property type="nucleotide sequence ID" value="NZ_BBLU01000003.1"/>
</dbReference>
<reference evidence="4" key="1">
    <citation type="submission" date="2016-10" db="EMBL/GenBank/DDBJ databases">
        <authorList>
            <person name="Varghese N."/>
        </authorList>
    </citation>
    <scope>NUCLEOTIDE SEQUENCE [LARGE SCALE GENOMIC DNA]</scope>
    <source>
        <strain evidence="4">DSM 24868</strain>
    </source>
</reference>
<dbReference type="STRING" id="1043493.SAMN05421637_1059"/>
<evidence type="ECO:0000256" key="1">
    <source>
        <dbReference type="SAM" id="MobiDB-lite"/>
    </source>
</evidence>
<accession>A0A1H6WUE7</accession>